<gene>
    <name evidence="2" type="ORF">B0T22DRAFT_130721</name>
</gene>
<dbReference type="EMBL" id="JAULSO010000002">
    <property type="protein sequence ID" value="KAK3687517.1"/>
    <property type="molecule type" value="Genomic_DNA"/>
</dbReference>
<reference evidence="2" key="2">
    <citation type="submission" date="2023-06" db="EMBL/GenBank/DDBJ databases">
        <authorList>
            <consortium name="Lawrence Berkeley National Laboratory"/>
            <person name="Haridas S."/>
            <person name="Hensen N."/>
            <person name="Bonometti L."/>
            <person name="Westerberg I."/>
            <person name="Brannstrom I.O."/>
            <person name="Guillou S."/>
            <person name="Cros-Aarteil S."/>
            <person name="Calhoun S."/>
            <person name="Kuo A."/>
            <person name="Mondo S."/>
            <person name="Pangilinan J."/>
            <person name="Riley R."/>
            <person name="Labutti K."/>
            <person name="Andreopoulos B."/>
            <person name="Lipzen A."/>
            <person name="Chen C."/>
            <person name="Yanf M."/>
            <person name="Daum C."/>
            <person name="Ng V."/>
            <person name="Clum A."/>
            <person name="Steindorff A."/>
            <person name="Ohm R."/>
            <person name="Martin F."/>
            <person name="Silar P."/>
            <person name="Natvig D."/>
            <person name="Lalanne C."/>
            <person name="Gautier V."/>
            <person name="Ament-Velasquez S.L."/>
            <person name="Kruys A."/>
            <person name="Hutchinson M.I."/>
            <person name="Powell A.J."/>
            <person name="Barry K."/>
            <person name="Miller A.N."/>
            <person name="Grigoriev I.V."/>
            <person name="Debuchy R."/>
            <person name="Gladieux P."/>
            <person name="Thoren M.H."/>
            <person name="Johannesson H."/>
        </authorList>
    </citation>
    <scope>NUCLEOTIDE SEQUENCE</scope>
    <source>
        <strain evidence="2">CBS 314.62</strain>
    </source>
</reference>
<accession>A0AAE0X816</accession>
<proteinExistence type="predicted"/>
<sequence>MLVDRFLSFFFPLWLPDCPCLGCSAAKIGQHKICELSTGKENGLPMLVTGEQTINFQLERYPDRIPRGIVTGVRSVLHKQRSMEVSCCVMRMQQPK</sequence>
<comment type="caution">
    <text evidence="2">The sequence shown here is derived from an EMBL/GenBank/DDBJ whole genome shotgun (WGS) entry which is preliminary data.</text>
</comment>
<dbReference type="Proteomes" id="UP001270362">
    <property type="component" value="Unassembled WGS sequence"/>
</dbReference>
<evidence type="ECO:0000313" key="3">
    <source>
        <dbReference type="Proteomes" id="UP001270362"/>
    </source>
</evidence>
<keyword evidence="1" id="KW-0732">Signal</keyword>
<evidence type="ECO:0008006" key="4">
    <source>
        <dbReference type="Google" id="ProtNLM"/>
    </source>
</evidence>
<feature type="chain" id="PRO_5041946302" description="Secreted protein" evidence="1">
    <location>
        <begin position="26"/>
        <end position="96"/>
    </location>
</feature>
<protein>
    <recommendedName>
        <fullName evidence="4">Secreted protein</fullName>
    </recommendedName>
</protein>
<name>A0AAE0X816_9PEZI</name>
<organism evidence="2 3">
    <name type="scientific">Podospora appendiculata</name>
    <dbReference type="NCBI Taxonomy" id="314037"/>
    <lineage>
        <taxon>Eukaryota</taxon>
        <taxon>Fungi</taxon>
        <taxon>Dikarya</taxon>
        <taxon>Ascomycota</taxon>
        <taxon>Pezizomycotina</taxon>
        <taxon>Sordariomycetes</taxon>
        <taxon>Sordariomycetidae</taxon>
        <taxon>Sordariales</taxon>
        <taxon>Podosporaceae</taxon>
        <taxon>Podospora</taxon>
    </lineage>
</organism>
<reference evidence="2" key="1">
    <citation type="journal article" date="2023" name="Mol. Phylogenet. Evol.">
        <title>Genome-scale phylogeny and comparative genomics of the fungal order Sordariales.</title>
        <authorList>
            <person name="Hensen N."/>
            <person name="Bonometti L."/>
            <person name="Westerberg I."/>
            <person name="Brannstrom I.O."/>
            <person name="Guillou S."/>
            <person name="Cros-Aarteil S."/>
            <person name="Calhoun S."/>
            <person name="Haridas S."/>
            <person name="Kuo A."/>
            <person name="Mondo S."/>
            <person name="Pangilinan J."/>
            <person name="Riley R."/>
            <person name="LaButti K."/>
            <person name="Andreopoulos B."/>
            <person name="Lipzen A."/>
            <person name="Chen C."/>
            <person name="Yan M."/>
            <person name="Daum C."/>
            <person name="Ng V."/>
            <person name="Clum A."/>
            <person name="Steindorff A."/>
            <person name="Ohm R.A."/>
            <person name="Martin F."/>
            <person name="Silar P."/>
            <person name="Natvig D.O."/>
            <person name="Lalanne C."/>
            <person name="Gautier V."/>
            <person name="Ament-Velasquez S.L."/>
            <person name="Kruys A."/>
            <person name="Hutchinson M.I."/>
            <person name="Powell A.J."/>
            <person name="Barry K."/>
            <person name="Miller A.N."/>
            <person name="Grigoriev I.V."/>
            <person name="Debuchy R."/>
            <person name="Gladieux P."/>
            <person name="Hiltunen Thoren M."/>
            <person name="Johannesson H."/>
        </authorList>
    </citation>
    <scope>NUCLEOTIDE SEQUENCE</scope>
    <source>
        <strain evidence="2">CBS 314.62</strain>
    </source>
</reference>
<evidence type="ECO:0000256" key="1">
    <source>
        <dbReference type="SAM" id="SignalP"/>
    </source>
</evidence>
<feature type="signal peptide" evidence="1">
    <location>
        <begin position="1"/>
        <end position="25"/>
    </location>
</feature>
<dbReference type="AlphaFoldDB" id="A0AAE0X816"/>
<evidence type="ECO:0000313" key="2">
    <source>
        <dbReference type="EMBL" id="KAK3687517.1"/>
    </source>
</evidence>
<keyword evidence="3" id="KW-1185">Reference proteome</keyword>